<feature type="compositionally biased region" description="Polar residues" evidence="1">
    <location>
        <begin position="1"/>
        <end position="22"/>
    </location>
</feature>
<evidence type="ECO:0000313" key="3">
    <source>
        <dbReference type="EMBL" id="ADJ54289.1"/>
    </source>
</evidence>
<reference evidence="3" key="1">
    <citation type="journal article" date="2010" name="Environ. Microbiol.">
        <title>Metagenomic analyses of novel viruses and plasmids from a cultured environmental sample of hyperthermophilic neutrophiles.</title>
        <authorList>
            <person name="Garrett R.A."/>
            <person name="Prangishvili D."/>
            <person name="Shah S.A."/>
            <person name="Reuter M."/>
            <person name="Stetter K.O."/>
            <person name="Peng X."/>
        </authorList>
    </citation>
    <scope>NUCLEOTIDE SEQUENCE</scope>
    <source>
        <plasmid evidence="3">hyperthermophilic archaeal plasmid 1</plasmid>
    </source>
</reference>
<feature type="region of interest" description="Disordered" evidence="1">
    <location>
        <begin position="1"/>
        <end position="23"/>
    </location>
</feature>
<sequence>MFRFFNNMSSDTNQGSTGPQNGNKRRKLLAKLFPIKFMLNNTKELIYAFIFLTIFAITGLVFFGYITRNVYDVYHFTLWLYLVPLLIGLGFLHGADKTFGAIPTALMMFGISGILYAVVGFFAGPGLNLFIPLFYESLVFALHVTSLYLAVYLITYKKLNLRFKVIRTGEGFDKFTKLLENMGFGNRMPNNLREKFKNNRDSPI</sequence>
<feature type="transmembrane region" description="Helical" evidence="2">
    <location>
        <begin position="104"/>
        <end position="123"/>
    </location>
</feature>
<evidence type="ECO:0000256" key="2">
    <source>
        <dbReference type="SAM" id="Phobius"/>
    </source>
</evidence>
<organism evidence="3">
    <name type="scientific">archaeon enrichment culture clone 1(2010)</name>
    <dbReference type="NCBI Taxonomy" id="795325"/>
    <lineage>
        <taxon>Archaea</taxon>
        <taxon>environmental samples</taxon>
    </lineage>
</organism>
<proteinExistence type="predicted"/>
<dbReference type="AlphaFoldDB" id="D9CGD5"/>
<gene>
    <name evidence="3" type="ORF">pHA1_gp11</name>
</gene>
<protein>
    <submittedName>
        <fullName evidence="3">Uncharacterized protein</fullName>
    </submittedName>
</protein>
<feature type="transmembrane region" description="Helical" evidence="2">
    <location>
        <begin position="73"/>
        <end position="92"/>
    </location>
</feature>
<keyword evidence="2" id="KW-0812">Transmembrane</keyword>
<feature type="transmembrane region" description="Helical" evidence="2">
    <location>
        <begin position="45"/>
        <end position="67"/>
    </location>
</feature>
<evidence type="ECO:0000256" key="1">
    <source>
        <dbReference type="SAM" id="MobiDB-lite"/>
    </source>
</evidence>
<accession>D9CGD5</accession>
<dbReference type="EMBL" id="GU722198">
    <property type="protein sequence ID" value="ADJ54289.1"/>
    <property type="molecule type" value="Genomic_DNA"/>
</dbReference>
<geneLocation type="plasmid" evidence="3">
    <name>hyperthermophilic archaeal plasmid 1</name>
</geneLocation>
<name>D9CGD5_9ARCH</name>
<keyword evidence="3" id="KW-0614">Plasmid</keyword>
<feature type="transmembrane region" description="Helical" evidence="2">
    <location>
        <begin position="129"/>
        <end position="154"/>
    </location>
</feature>
<keyword evidence="2" id="KW-0472">Membrane</keyword>
<keyword evidence="2" id="KW-1133">Transmembrane helix</keyword>